<organism evidence="2">
    <name type="scientific">Ligilactobacillus agilis</name>
    <dbReference type="NCBI Taxonomy" id="1601"/>
    <lineage>
        <taxon>Bacteria</taxon>
        <taxon>Bacillati</taxon>
        <taxon>Bacillota</taxon>
        <taxon>Bacilli</taxon>
        <taxon>Lactobacillales</taxon>
        <taxon>Lactobacillaceae</taxon>
        <taxon>Ligilactobacillus</taxon>
    </lineage>
</organism>
<keyword evidence="1" id="KW-0472">Membrane</keyword>
<dbReference type="AlphaFoldDB" id="A0A6F9XNZ9"/>
<evidence type="ECO:0000256" key="1">
    <source>
        <dbReference type="SAM" id="Phobius"/>
    </source>
</evidence>
<proteinExistence type="predicted"/>
<accession>A0A6F9XNZ9</accession>
<comment type="caution">
    <text evidence="2">The sequence shown here is derived from an EMBL/GenBank/DDBJ whole genome shotgun (WGS) entry which is preliminary data.</text>
</comment>
<feature type="transmembrane region" description="Helical" evidence="1">
    <location>
        <begin position="38"/>
        <end position="57"/>
    </location>
</feature>
<keyword evidence="1" id="KW-0812">Transmembrane</keyword>
<sequence>MALENRRFAVRYSLKLKKVDSRVQLSQNDSLPVVHKPITYRMIGQLMVAFLLGMFLVTSTPINPMRGSWIGFILFICGYVYLLRLLFTRDESLTYGYSYLFKLIFYYLSPYARGFTTMSTDDCKYVYQVFGVKSIDKQGLIHFTDDTCGYLLDIEGYASIMLMRSDELLILDSARTVYYQLQPTINVNVYTRSRPQDVKTQFDSKVTQLQNLKRDNVRSVGLRNIVKNQAKVLKDVVGKQFSVTSQYILIRGTRTDLENTVQNILSLIGPGDLAFLKRGRILTNEAPLRDKTNRLVNRPYELEHALKLIWDLP</sequence>
<feature type="transmembrane region" description="Helical" evidence="1">
    <location>
        <begin position="93"/>
        <end position="109"/>
    </location>
</feature>
<feature type="transmembrane region" description="Helical" evidence="1">
    <location>
        <begin position="69"/>
        <end position="87"/>
    </location>
</feature>
<evidence type="ECO:0000313" key="2">
    <source>
        <dbReference type="EMBL" id="GET06969.1"/>
    </source>
</evidence>
<dbReference type="Proteomes" id="UP000494265">
    <property type="component" value="Unassembled WGS sequence"/>
</dbReference>
<reference evidence="2" key="1">
    <citation type="submission" date="2019-10" db="EMBL/GenBank/DDBJ databases">
        <title>Lactobacillus agilis SY212 Whole Genome Sequencing Project.</title>
        <authorList>
            <person name="Suzuki S."/>
            <person name="Endo A."/>
            <person name="Maeno S."/>
            <person name="Shiwa Y."/>
            <person name="Matsutani M."/>
            <person name="Kajikawa A."/>
        </authorList>
    </citation>
    <scope>NUCLEOTIDE SEQUENCE</scope>
    <source>
        <strain evidence="2">SY212</strain>
    </source>
</reference>
<name>A0A6F9XNZ9_9LACO</name>
<keyword evidence="1" id="KW-1133">Transmembrane helix</keyword>
<dbReference type="EMBL" id="BLAM01000191">
    <property type="protein sequence ID" value="GET06969.1"/>
    <property type="molecule type" value="Genomic_DNA"/>
</dbReference>
<dbReference type="RefSeq" id="WP_172585159.1">
    <property type="nucleotide sequence ID" value="NZ_BLAM01000191.1"/>
</dbReference>
<gene>
    <name evidence="2" type="ORF">SY212_19990</name>
</gene>
<protein>
    <submittedName>
        <fullName evidence="2">Uncharacterized protein</fullName>
    </submittedName>
</protein>